<evidence type="ECO:0000256" key="1">
    <source>
        <dbReference type="ARBA" id="ARBA00022737"/>
    </source>
</evidence>
<feature type="compositionally biased region" description="Polar residues" evidence="4">
    <location>
        <begin position="185"/>
        <end position="197"/>
    </location>
</feature>
<dbReference type="InterPro" id="IPR036770">
    <property type="entry name" value="Ankyrin_rpt-contain_sf"/>
</dbReference>
<gene>
    <name evidence="5" type="ORF">BDV96DRAFT_606885</name>
</gene>
<evidence type="ECO:0000256" key="2">
    <source>
        <dbReference type="ARBA" id="ARBA00023043"/>
    </source>
</evidence>
<dbReference type="PROSITE" id="PS50088">
    <property type="entry name" value="ANK_REPEAT"/>
    <property type="match status" value="1"/>
</dbReference>
<dbReference type="PROSITE" id="PS50297">
    <property type="entry name" value="ANK_REP_REGION"/>
    <property type="match status" value="1"/>
</dbReference>
<feature type="compositionally biased region" description="Low complexity" evidence="4">
    <location>
        <begin position="214"/>
        <end position="224"/>
    </location>
</feature>
<protein>
    <submittedName>
        <fullName evidence="5">Uncharacterized protein</fullName>
    </submittedName>
</protein>
<dbReference type="EMBL" id="ML977357">
    <property type="protein sequence ID" value="KAF2107089.1"/>
    <property type="molecule type" value="Genomic_DNA"/>
</dbReference>
<keyword evidence="2 3" id="KW-0040">ANK repeat</keyword>
<dbReference type="AlphaFoldDB" id="A0A6A5YIL8"/>
<keyword evidence="1" id="KW-0677">Repeat</keyword>
<reference evidence="5" key="1">
    <citation type="journal article" date="2020" name="Stud. Mycol.">
        <title>101 Dothideomycetes genomes: a test case for predicting lifestyles and emergence of pathogens.</title>
        <authorList>
            <person name="Haridas S."/>
            <person name="Albert R."/>
            <person name="Binder M."/>
            <person name="Bloem J."/>
            <person name="Labutti K."/>
            <person name="Salamov A."/>
            <person name="Andreopoulos B."/>
            <person name="Baker S."/>
            <person name="Barry K."/>
            <person name="Bills G."/>
            <person name="Bluhm B."/>
            <person name="Cannon C."/>
            <person name="Castanera R."/>
            <person name="Culley D."/>
            <person name="Daum C."/>
            <person name="Ezra D."/>
            <person name="Gonzalez J."/>
            <person name="Henrissat B."/>
            <person name="Kuo A."/>
            <person name="Liang C."/>
            <person name="Lipzen A."/>
            <person name="Lutzoni F."/>
            <person name="Magnuson J."/>
            <person name="Mondo S."/>
            <person name="Nolan M."/>
            <person name="Ohm R."/>
            <person name="Pangilinan J."/>
            <person name="Park H.-J."/>
            <person name="Ramirez L."/>
            <person name="Alfaro M."/>
            <person name="Sun H."/>
            <person name="Tritt A."/>
            <person name="Yoshinaga Y."/>
            <person name="Zwiers L.-H."/>
            <person name="Turgeon B."/>
            <person name="Goodwin S."/>
            <person name="Spatafora J."/>
            <person name="Crous P."/>
            <person name="Grigoriev I."/>
        </authorList>
    </citation>
    <scope>NUCLEOTIDE SEQUENCE</scope>
    <source>
        <strain evidence="5">CBS 627.86</strain>
    </source>
</reference>
<evidence type="ECO:0000313" key="6">
    <source>
        <dbReference type="Proteomes" id="UP000799770"/>
    </source>
</evidence>
<dbReference type="Proteomes" id="UP000799770">
    <property type="component" value="Unassembled WGS sequence"/>
</dbReference>
<accession>A0A6A5YIL8</accession>
<evidence type="ECO:0000256" key="3">
    <source>
        <dbReference type="PROSITE-ProRule" id="PRU00023"/>
    </source>
</evidence>
<keyword evidence="6" id="KW-1185">Reference proteome</keyword>
<dbReference type="Pfam" id="PF12796">
    <property type="entry name" value="Ank_2"/>
    <property type="match status" value="1"/>
</dbReference>
<dbReference type="OrthoDB" id="191139at2759"/>
<feature type="region of interest" description="Disordered" evidence="4">
    <location>
        <begin position="177"/>
        <end position="245"/>
    </location>
</feature>
<proteinExistence type="predicted"/>
<dbReference type="SUPFAM" id="SSF48403">
    <property type="entry name" value="Ankyrin repeat"/>
    <property type="match status" value="1"/>
</dbReference>
<dbReference type="PANTHER" id="PTHR24171">
    <property type="entry name" value="ANKYRIN REPEAT DOMAIN-CONTAINING PROTEIN 39-RELATED"/>
    <property type="match status" value="1"/>
</dbReference>
<sequence length="377" mass="42624">MAEPVSAIVSLVTVSLEIIKKVAKFIREAKVIDKTIESLLVQLRDFKGLIKIVSSTCRESPLRQTSEPHRLITSYLERSQLRLQVVESDLKALALRPSRTFFHKVTLTIQTKHWRTRIDESIKDLERLSGLMHRAVSLWTLQVTHEIHRNSRAVPAEEAIVTRAELLRELQQLDQTEENAAISPISRTDSSFSQTETIVEPPSRRASSNAQDPRASFSSSSTSSRSRRPQSGRNDSVISEEQPAKPSNDWVDFHFKIVERHDSSEAQFRAIRDALQQHPNSSYLANSKDGSKRSPLHWAAQRGDTKLAQILVDFGADVNAKDSQPCSVLDLAVAHNHEAFVGFLIRNGVNESAVSKQNQFRFDEMKEAIDLRRSMRT</sequence>
<evidence type="ECO:0000313" key="5">
    <source>
        <dbReference type="EMBL" id="KAF2107089.1"/>
    </source>
</evidence>
<feature type="repeat" description="ANK" evidence="3">
    <location>
        <begin position="291"/>
        <end position="323"/>
    </location>
</feature>
<dbReference type="Gene3D" id="1.25.40.20">
    <property type="entry name" value="Ankyrin repeat-containing domain"/>
    <property type="match status" value="1"/>
</dbReference>
<evidence type="ECO:0000256" key="4">
    <source>
        <dbReference type="SAM" id="MobiDB-lite"/>
    </source>
</evidence>
<dbReference type="PANTHER" id="PTHR24171:SF9">
    <property type="entry name" value="ANKYRIN REPEAT DOMAIN-CONTAINING PROTEIN 39"/>
    <property type="match status" value="1"/>
</dbReference>
<name>A0A6A5YIL8_9PLEO</name>
<dbReference type="SMART" id="SM00248">
    <property type="entry name" value="ANK"/>
    <property type="match status" value="2"/>
</dbReference>
<organism evidence="5 6">
    <name type="scientific">Lophiotrema nucula</name>
    <dbReference type="NCBI Taxonomy" id="690887"/>
    <lineage>
        <taxon>Eukaryota</taxon>
        <taxon>Fungi</taxon>
        <taxon>Dikarya</taxon>
        <taxon>Ascomycota</taxon>
        <taxon>Pezizomycotina</taxon>
        <taxon>Dothideomycetes</taxon>
        <taxon>Pleosporomycetidae</taxon>
        <taxon>Pleosporales</taxon>
        <taxon>Lophiotremataceae</taxon>
        <taxon>Lophiotrema</taxon>
    </lineage>
</organism>
<dbReference type="InterPro" id="IPR002110">
    <property type="entry name" value="Ankyrin_rpt"/>
</dbReference>